<keyword evidence="3" id="KW-0472">Membrane</keyword>
<dbReference type="Gene3D" id="2.60.120.200">
    <property type="match status" value="1"/>
</dbReference>
<reference evidence="6" key="1">
    <citation type="journal article" date="2017" name="Nature">
        <title>The genome of Chenopodium quinoa.</title>
        <authorList>
            <person name="Jarvis D.E."/>
            <person name="Ho Y.S."/>
            <person name="Lightfoot D.J."/>
            <person name="Schmoeckel S.M."/>
            <person name="Li B."/>
            <person name="Borm T.J.A."/>
            <person name="Ohyanagi H."/>
            <person name="Mineta K."/>
            <person name="Michell C.T."/>
            <person name="Saber N."/>
            <person name="Kharbatia N.M."/>
            <person name="Rupper R.R."/>
            <person name="Sharp A.R."/>
            <person name="Dally N."/>
            <person name="Boughton B.A."/>
            <person name="Woo Y.H."/>
            <person name="Gao G."/>
            <person name="Schijlen E.G.W.M."/>
            <person name="Guo X."/>
            <person name="Momin A.A."/>
            <person name="Negrao S."/>
            <person name="Al-Babili S."/>
            <person name="Gehring C."/>
            <person name="Roessner U."/>
            <person name="Jung C."/>
            <person name="Murphy K."/>
            <person name="Arold S.T."/>
            <person name="Gojobori T."/>
            <person name="van der Linden C.G."/>
            <person name="van Loo E.N."/>
            <person name="Jellen E.N."/>
            <person name="Maughan P.J."/>
            <person name="Tester M."/>
        </authorList>
    </citation>
    <scope>NUCLEOTIDE SEQUENCE [LARGE SCALE GENOMIC DNA]</scope>
    <source>
        <strain evidence="6">cv. PI 614886</strain>
    </source>
</reference>
<organism evidence="6 7">
    <name type="scientific">Chenopodium quinoa</name>
    <name type="common">Quinoa</name>
    <dbReference type="NCBI Taxonomy" id="63459"/>
    <lineage>
        <taxon>Eukaryota</taxon>
        <taxon>Viridiplantae</taxon>
        <taxon>Streptophyta</taxon>
        <taxon>Embryophyta</taxon>
        <taxon>Tracheophyta</taxon>
        <taxon>Spermatophyta</taxon>
        <taxon>Magnoliopsida</taxon>
        <taxon>eudicotyledons</taxon>
        <taxon>Gunneridae</taxon>
        <taxon>Pentapetalae</taxon>
        <taxon>Caryophyllales</taxon>
        <taxon>Chenopodiaceae</taxon>
        <taxon>Chenopodioideae</taxon>
        <taxon>Atripliceae</taxon>
        <taxon>Chenopodium</taxon>
    </lineage>
</organism>
<comment type="similarity">
    <text evidence="1">Belongs to the leguminous lectin family.</text>
</comment>
<sequence length="364" mass="40704">MAMIFSLRYSLILYFAMFFCFMDDVLVQSSSTSFGFKNFGNNSKFLDSEIGFYGEAKVDENGSFVELTESHSFSSGRVMYRKPIKLMGRNGSRKASFGTYFTFSLSSEDGDGILFVMLPKGYSSGGYNGKLFGLSNELIEKKNRAFFAVEFDTKFDAEFGDLSNNHVGIDVGSLVSVKVTNGSDLKLKLSSGKKLQCWIDYEASSKRIEVRMSKEGEERSVSPLLSCPVDLSEMFKGEEVFFGLSSSNANSSQVCRLYSWSFKLRPVPYWMHSYPLDPKPIAKDAEAVVMIRQKSDCKLKVLTALILGTVCGALGAYIVMFVWSVFVSKKPVAPEEYMIKPVMYDYDKVHVLAVDKSDDGMNSK</sequence>
<dbReference type="EnsemblPlants" id="AUR62042940-RA">
    <property type="protein sequence ID" value="AUR62042940-RA:cds"/>
    <property type="gene ID" value="AUR62042940"/>
</dbReference>
<keyword evidence="7" id="KW-1185">Reference proteome</keyword>
<keyword evidence="2" id="KW-0430">Lectin</keyword>
<dbReference type="AlphaFoldDB" id="A0A803NAE1"/>
<proteinExistence type="inferred from homology"/>
<protein>
    <recommendedName>
        <fullName evidence="5">Legume lectin domain-containing protein</fullName>
    </recommendedName>
</protein>
<keyword evidence="4" id="KW-0732">Signal</keyword>
<dbReference type="RefSeq" id="XP_021750527.1">
    <property type="nucleotide sequence ID" value="XM_021894835.1"/>
</dbReference>
<dbReference type="OMA" id="CMVEYEG"/>
<dbReference type="PANTHER" id="PTHR32401:SF16">
    <property type="entry name" value="CONCANAVALIN A-LIKE LECTIN FAMILY PROTEIN"/>
    <property type="match status" value="1"/>
</dbReference>
<dbReference type="InterPro" id="IPR050258">
    <property type="entry name" value="Leguminous_Lectin"/>
</dbReference>
<gene>
    <name evidence="6" type="primary">LOC110716216</name>
</gene>
<dbReference type="CDD" id="cd06899">
    <property type="entry name" value="lectin_legume_LecRK_Arcelin_ConA"/>
    <property type="match status" value="1"/>
</dbReference>
<accession>A0A803NAE1</accession>
<feature type="chain" id="PRO_5031032305" description="Legume lectin domain-containing protein" evidence="4">
    <location>
        <begin position="28"/>
        <end position="364"/>
    </location>
</feature>
<evidence type="ECO:0000256" key="3">
    <source>
        <dbReference type="SAM" id="Phobius"/>
    </source>
</evidence>
<keyword evidence="3" id="KW-1133">Transmembrane helix</keyword>
<evidence type="ECO:0000256" key="1">
    <source>
        <dbReference type="ARBA" id="ARBA00007606"/>
    </source>
</evidence>
<dbReference type="KEGG" id="cqi:110716216"/>
<keyword evidence="3" id="KW-0812">Transmembrane</keyword>
<evidence type="ECO:0000256" key="4">
    <source>
        <dbReference type="SAM" id="SignalP"/>
    </source>
</evidence>
<dbReference type="InterPro" id="IPR013320">
    <property type="entry name" value="ConA-like_dom_sf"/>
</dbReference>
<name>A0A803NAE1_CHEQI</name>
<evidence type="ECO:0000259" key="5">
    <source>
        <dbReference type="Pfam" id="PF00139"/>
    </source>
</evidence>
<dbReference type="SUPFAM" id="SSF49899">
    <property type="entry name" value="Concanavalin A-like lectins/glucanases"/>
    <property type="match status" value="1"/>
</dbReference>
<dbReference type="GeneID" id="110716216"/>
<dbReference type="Proteomes" id="UP000596660">
    <property type="component" value="Unplaced"/>
</dbReference>
<feature type="signal peptide" evidence="4">
    <location>
        <begin position="1"/>
        <end position="27"/>
    </location>
</feature>
<dbReference type="PANTHER" id="PTHR32401">
    <property type="entry name" value="CONCANAVALIN A-LIKE LECTIN FAMILY PROTEIN"/>
    <property type="match status" value="1"/>
</dbReference>
<dbReference type="GO" id="GO:0030246">
    <property type="term" value="F:carbohydrate binding"/>
    <property type="evidence" value="ECO:0007669"/>
    <property type="project" value="UniProtKB-KW"/>
</dbReference>
<feature type="transmembrane region" description="Helical" evidence="3">
    <location>
        <begin position="301"/>
        <end position="326"/>
    </location>
</feature>
<evidence type="ECO:0000313" key="6">
    <source>
        <dbReference type="EnsemblPlants" id="AUR62042940-RA:cds"/>
    </source>
</evidence>
<evidence type="ECO:0000313" key="7">
    <source>
        <dbReference type="Proteomes" id="UP000596660"/>
    </source>
</evidence>
<reference evidence="6" key="2">
    <citation type="submission" date="2021-03" db="UniProtKB">
        <authorList>
            <consortium name="EnsemblPlants"/>
        </authorList>
    </citation>
    <scope>IDENTIFICATION</scope>
</reference>
<dbReference type="OrthoDB" id="2019747at2759"/>
<dbReference type="InterPro" id="IPR001220">
    <property type="entry name" value="Legume_lectin_dom"/>
</dbReference>
<dbReference type="Gramene" id="AUR62042940-RA">
    <property type="protein sequence ID" value="AUR62042940-RA:cds"/>
    <property type="gene ID" value="AUR62042940"/>
</dbReference>
<dbReference type="SMR" id="A0A803NAE1"/>
<dbReference type="Pfam" id="PF00139">
    <property type="entry name" value="Lectin_legB"/>
    <property type="match status" value="1"/>
</dbReference>
<evidence type="ECO:0000256" key="2">
    <source>
        <dbReference type="ARBA" id="ARBA00022734"/>
    </source>
</evidence>
<feature type="domain" description="Legume lectin" evidence="5">
    <location>
        <begin position="32"/>
        <end position="267"/>
    </location>
</feature>